<feature type="transmembrane region" description="Helical" evidence="17">
    <location>
        <begin position="45"/>
        <end position="65"/>
    </location>
</feature>
<comment type="catalytic activity">
    <reaction evidence="13">
        <text>9-octadecanoyloxy-octadecanoate + H2O = 9-hydroxy-octadecanoate + octadecanoate + H(+)</text>
        <dbReference type="Rhea" id="RHEA:52096"/>
        <dbReference type="ChEBI" id="CHEBI:15377"/>
        <dbReference type="ChEBI" id="CHEBI:15378"/>
        <dbReference type="ChEBI" id="CHEBI:25629"/>
        <dbReference type="ChEBI" id="CHEBI:136286"/>
        <dbReference type="ChEBI" id="CHEBI:136373"/>
    </reaction>
    <physiologicalReaction direction="left-to-right" evidence="13">
        <dbReference type="Rhea" id="RHEA:52097"/>
    </physiologicalReaction>
</comment>
<feature type="transmembrane region" description="Helical" evidence="17">
    <location>
        <begin position="147"/>
        <end position="172"/>
    </location>
</feature>
<comment type="catalytic activity">
    <reaction evidence="10">
        <text>12-octadecanoyloxy-octadecanoate + H2O = 12-hydroxyoctadecanoate + octadecanoate + H(+)</text>
        <dbReference type="Rhea" id="RHEA:52080"/>
        <dbReference type="ChEBI" id="CHEBI:15377"/>
        <dbReference type="ChEBI" id="CHEBI:15378"/>
        <dbReference type="ChEBI" id="CHEBI:25629"/>
        <dbReference type="ChEBI" id="CHEBI:84201"/>
        <dbReference type="ChEBI" id="CHEBI:136330"/>
    </reaction>
    <physiologicalReaction direction="left-to-right" evidence="10">
        <dbReference type="Rhea" id="RHEA:52081"/>
    </physiologicalReaction>
</comment>
<evidence type="ECO:0000256" key="2">
    <source>
        <dbReference type="ARBA" id="ARBA00004127"/>
    </source>
</evidence>
<dbReference type="GO" id="GO:0012505">
    <property type="term" value="C:endomembrane system"/>
    <property type="evidence" value="ECO:0007669"/>
    <property type="project" value="UniProtKB-SubCell"/>
</dbReference>
<comment type="catalytic activity">
    <reaction evidence="12">
        <text>9-(9Z-octadecenoyloxy)-octadecanoate + H2O = 9-hydroxy-octadecanoate + (9Z)-octadecenoate + H(+)</text>
        <dbReference type="Rhea" id="RHEA:52048"/>
        <dbReference type="ChEBI" id="CHEBI:15377"/>
        <dbReference type="ChEBI" id="CHEBI:15378"/>
        <dbReference type="ChEBI" id="CHEBI:30823"/>
        <dbReference type="ChEBI" id="CHEBI:136282"/>
        <dbReference type="ChEBI" id="CHEBI:136286"/>
    </reaction>
    <physiologicalReaction direction="left-to-right" evidence="12">
        <dbReference type="Rhea" id="RHEA:52049"/>
    </physiologicalReaction>
</comment>
<dbReference type="PANTHER" id="PTHR10989:SF23">
    <property type="entry name" value="FAR-17A_AIG1-LIKE PROTEIN"/>
    <property type="match status" value="1"/>
</dbReference>
<comment type="subcellular location">
    <subcellularLocation>
        <location evidence="2">Endomembrane system</location>
        <topology evidence="2">Multi-pass membrane protein</topology>
    </subcellularLocation>
</comment>
<feature type="transmembrane region" description="Helical" evidence="17">
    <location>
        <begin position="77"/>
        <end position="98"/>
    </location>
</feature>
<evidence type="ECO:0000256" key="1">
    <source>
        <dbReference type="ARBA" id="ARBA00000923"/>
    </source>
</evidence>
<reference evidence="19" key="1">
    <citation type="submission" date="2020-12" db="UniProtKB">
        <authorList>
            <consortium name="WormBaseParasite"/>
        </authorList>
    </citation>
    <scope>IDENTIFICATION</scope>
    <source>
        <strain evidence="19">MHco3</strain>
    </source>
</reference>
<proteinExistence type="inferred from homology"/>
<comment type="catalytic activity">
    <reaction evidence="8">
        <text>13-octadecanoyloxy-octadecanoate + H2O = 13-hydroxy-octadecanoate + octadecanoate + H(+)</text>
        <dbReference type="Rhea" id="RHEA:52084"/>
        <dbReference type="ChEBI" id="CHEBI:15377"/>
        <dbReference type="ChEBI" id="CHEBI:15378"/>
        <dbReference type="ChEBI" id="CHEBI:25629"/>
        <dbReference type="ChEBI" id="CHEBI:136304"/>
        <dbReference type="ChEBI" id="CHEBI:136335"/>
    </reaction>
    <physiologicalReaction direction="left-to-right" evidence="8">
        <dbReference type="Rhea" id="RHEA:52085"/>
    </physiologicalReaction>
</comment>
<evidence type="ECO:0000313" key="19">
    <source>
        <dbReference type="WBParaSite" id="HCON_00168070-00001"/>
    </source>
</evidence>
<feature type="transmembrane region" description="Helical" evidence="17">
    <location>
        <begin position="118"/>
        <end position="135"/>
    </location>
</feature>
<comment type="catalytic activity">
    <reaction evidence="9">
        <text>9-hexadecanoyloxy-octadecanoate + H2O = 9-hydroxy-octadecanoate + hexadecanoate + H(+)</text>
        <dbReference type="Rhea" id="RHEA:52052"/>
        <dbReference type="ChEBI" id="CHEBI:7896"/>
        <dbReference type="ChEBI" id="CHEBI:15377"/>
        <dbReference type="ChEBI" id="CHEBI:15378"/>
        <dbReference type="ChEBI" id="CHEBI:83670"/>
        <dbReference type="ChEBI" id="CHEBI:136286"/>
    </reaction>
    <physiologicalReaction direction="left-to-right" evidence="9">
        <dbReference type="Rhea" id="RHEA:52053"/>
    </physiologicalReaction>
</comment>
<evidence type="ECO:0000256" key="4">
    <source>
        <dbReference type="ARBA" id="ARBA00022692"/>
    </source>
</evidence>
<evidence type="ECO:0000256" key="5">
    <source>
        <dbReference type="ARBA" id="ARBA00022989"/>
    </source>
</evidence>
<dbReference type="WBParaSite" id="HCON_00168070-00001">
    <property type="protein sequence ID" value="HCON_00168070-00001"/>
    <property type="gene ID" value="HCON_00168070"/>
</dbReference>
<evidence type="ECO:0000256" key="7">
    <source>
        <dbReference type="ARBA" id="ARBA00047368"/>
    </source>
</evidence>
<evidence type="ECO:0000256" key="8">
    <source>
        <dbReference type="ARBA" id="ARBA00047427"/>
    </source>
</evidence>
<feature type="transmembrane region" description="Helical" evidence="17">
    <location>
        <begin position="7"/>
        <end position="25"/>
    </location>
</feature>
<comment type="catalytic activity">
    <reaction evidence="15">
        <text>13-(9Z-hexadecenoyloxy)-octadecanoate + H2O = 13-hydroxy-octadecanoate + (9Z)-hexadecenoate + H(+)</text>
        <dbReference type="Rhea" id="RHEA:52076"/>
        <dbReference type="ChEBI" id="CHEBI:15377"/>
        <dbReference type="ChEBI" id="CHEBI:15378"/>
        <dbReference type="ChEBI" id="CHEBI:32372"/>
        <dbReference type="ChEBI" id="CHEBI:136304"/>
        <dbReference type="ChEBI" id="CHEBI:136315"/>
    </reaction>
    <physiologicalReaction direction="left-to-right" evidence="15">
        <dbReference type="Rhea" id="RHEA:52077"/>
    </physiologicalReaction>
</comment>
<comment type="catalytic activity">
    <reaction evidence="1">
        <text>9-(9Z-hexadecenoyloxy)-octadecanoate + H2O = (9Z)-hexadecenoate + 9-hydroxy-octadecanoate + H(+)</text>
        <dbReference type="Rhea" id="RHEA:52068"/>
        <dbReference type="ChEBI" id="CHEBI:15377"/>
        <dbReference type="ChEBI" id="CHEBI:15378"/>
        <dbReference type="ChEBI" id="CHEBI:32372"/>
        <dbReference type="ChEBI" id="CHEBI:136286"/>
        <dbReference type="ChEBI" id="CHEBI:136309"/>
    </reaction>
    <physiologicalReaction direction="left-to-right" evidence="1">
        <dbReference type="Rhea" id="RHEA:52069"/>
    </physiologicalReaction>
</comment>
<keyword evidence="18" id="KW-1185">Reference proteome</keyword>
<keyword evidence="4 17" id="KW-0812">Transmembrane</keyword>
<dbReference type="GO" id="GO:0016020">
    <property type="term" value="C:membrane"/>
    <property type="evidence" value="ECO:0007669"/>
    <property type="project" value="InterPro"/>
</dbReference>
<comment type="catalytic activity">
    <reaction evidence="16">
        <text>12-(9Z-hexadecenoyloxy)-octadecanoate + H2O = 12-hydroxyoctadecanoate + (9Z)-hexadecenoate + H(+)</text>
        <dbReference type="Rhea" id="RHEA:52072"/>
        <dbReference type="ChEBI" id="CHEBI:15377"/>
        <dbReference type="ChEBI" id="CHEBI:15378"/>
        <dbReference type="ChEBI" id="CHEBI:32372"/>
        <dbReference type="ChEBI" id="CHEBI:84201"/>
        <dbReference type="ChEBI" id="CHEBI:136312"/>
    </reaction>
    <physiologicalReaction direction="left-to-right" evidence="16">
        <dbReference type="Rhea" id="RHEA:52073"/>
    </physiologicalReaction>
</comment>
<dbReference type="OrthoDB" id="1898221at2759"/>
<evidence type="ECO:0000256" key="14">
    <source>
        <dbReference type="ARBA" id="ARBA00049296"/>
    </source>
</evidence>
<comment type="catalytic activity">
    <reaction evidence="11">
        <text>12-(9Z-octadecenoyloxy)-octadecanoate + H2O = 12-hydroxyoctadecanoate + (9Z)-octadecenoate + H(+)</text>
        <dbReference type="Rhea" id="RHEA:52060"/>
        <dbReference type="ChEBI" id="CHEBI:15377"/>
        <dbReference type="ChEBI" id="CHEBI:15378"/>
        <dbReference type="ChEBI" id="CHEBI:30823"/>
        <dbReference type="ChEBI" id="CHEBI:84201"/>
        <dbReference type="ChEBI" id="CHEBI:136302"/>
    </reaction>
    <physiologicalReaction direction="left-to-right" evidence="11">
        <dbReference type="Rhea" id="RHEA:52061"/>
    </physiologicalReaction>
</comment>
<evidence type="ECO:0000256" key="15">
    <source>
        <dbReference type="ARBA" id="ARBA00049322"/>
    </source>
</evidence>
<evidence type="ECO:0000256" key="16">
    <source>
        <dbReference type="ARBA" id="ARBA00049428"/>
    </source>
</evidence>
<dbReference type="Pfam" id="PF04750">
    <property type="entry name" value="Far-17a_AIG1"/>
    <property type="match status" value="1"/>
</dbReference>
<comment type="similarity">
    <text evidence="3">Belongs to the AIG1 family.</text>
</comment>
<organism evidence="18 19">
    <name type="scientific">Haemonchus contortus</name>
    <name type="common">Barber pole worm</name>
    <dbReference type="NCBI Taxonomy" id="6289"/>
    <lineage>
        <taxon>Eukaryota</taxon>
        <taxon>Metazoa</taxon>
        <taxon>Ecdysozoa</taxon>
        <taxon>Nematoda</taxon>
        <taxon>Chromadorea</taxon>
        <taxon>Rhabditida</taxon>
        <taxon>Rhabditina</taxon>
        <taxon>Rhabditomorpha</taxon>
        <taxon>Strongyloidea</taxon>
        <taxon>Trichostrongylidae</taxon>
        <taxon>Haemonchus</taxon>
    </lineage>
</organism>
<keyword evidence="6 17" id="KW-0472">Membrane</keyword>
<accession>A0A7I4Z341</accession>
<comment type="catalytic activity">
    <reaction evidence="7">
        <text>12-hexadecanoyloxy-octadecanoate + H2O = 12-hydroxyoctadecanoate + hexadecanoate + H(+)</text>
        <dbReference type="Rhea" id="RHEA:52056"/>
        <dbReference type="ChEBI" id="CHEBI:7896"/>
        <dbReference type="ChEBI" id="CHEBI:15377"/>
        <dbReference type="ChEBI" id="CHEBI:15378"/>
        <dbReference type="ChEBI" id="CHEBI:83677"/>
        <dbReference type="ChEBI" id="CHEBI:84201"/>
    </reaction>
    <physiologicalReaction direction="left-to-right" evidence="7">
        <dbReference type="Rhea" id="RHEA:52057"/>
    </physiologicalReaction>
</comment>
<dbReference type="PANTHER" id="PTHR10989">
    <property type="entry name" value="ANDROGEN-INDUCED PROTEIN 1-RELATED"/>
    <property type="match status" value="1"/>
</dbReference>
<evidence type="ECO:0000256" key="3">
    <source>
        <dbReference type="ARBA" id="ARBA00009300"/>
    </source>
</evidence>
<evidence type="ECO:0000256" key="9">
    <source>
        <dbReference type="ARBA" id="ARBA00047863"/>
    </source>
</evidence>
<evidence type="ECO:0000256" key="17">
    <source>
        <dbReference type="SAM" id="Phobius"/>
    </source>
</evidence>
<dbReference type="OMA" id="AFFPPWI"/>
<evidence type="ECO:0000256" key="13">
    <source>
        <dbReference type="ARBA" id="ARBA00049221"/>
    </source>
</evidence>
<dbReference type="InterPro" id="IPR006838">
    <property type="entry name" value="ADTRP_AIG1"/>
</dbReference>
<evidence type="ECO:0000256" key="12">
    <source>
        <dbReference type="ARBA" id="ARBA00048800"/>
    </source>
</evidence>
<protein>
    <submittedName>
        <fullName evidence="19">FAR-17a/AIG1-like protein</fullName>
    </submittedName>
</protein>
<dbReference type="AlphaFoldDB" id="A0A7I4Z341"/>
<keyword evidence="5 17" id="KW-1133">Transmembrane helix</keyword>
<name>A0A7I4Z341_HAECO</name>
<evidence type="ECO:0000256" key="10">
    <source>
        <dbReference type="ARBA" id="ARBA00048680"/>
    </source>
</evidence>
<evidence type="ECO:0000256" key="11">
    <source>
        <dbReference type="ARBA" id="ARBA00048701"/>
    </source>
</evidence>
<evidence type="ECO:0000256" key="6">
    <source>
        <dbReference type="ARBA" id="ARBA00023136"/>
    </source>
</evidence>
<comment type="catalytic activity">
    <reaction evidence="14">
        <text>13-(9Z-octadecenoyloxy)-octadecanoate + H2O = 13-hydroxy-octadecanoate + (9Z)-octadecenoate + H(+)</text>
        <dbReference type="Rhea" id="RHEA:52064"/>
        <dbReference type="ChEBI" id="CHEBI:15377"/>
        <dbReference type="ChEBI" id="CHEBI:15378"/>
        <dbReference type="ChEBI" id="CHEBI:30823"/>
        <dbReference type="ChEBI" id="CHEBI:136303"/>
        <dbReference type="ChEBI" id="CHEBI:136304"/>
    </reaction>
    <physiologicalReaction direction="left-to-right" evidence="14">
        <dbReference type="Rhea" id="RHEA:52065"/>
    </physiologicalReaction>
</comment>
<feature type="transmembrane region" description="Helical" evidence="17">
    <location>
        <begin position="184"/>
        <end position="204"/>
    </location>
</feature>
<dbReference type="Proteomes" id="UP000025227">
    <property type="component" value="Unplaced"/>
</dbReference>
<evidence type="ECO:0000313" key="18">
    <source>
        <dbReference type="Proteomes" id="UP000025227"/>
    </source>
</evidence>
<sequence length="224" mass="25845">MNALGNLFRIAFALIWCSSLYYDVYYQPRLGHDWYIYKLVMLTNLNFVILTIFSVLTILEALPVAGRKIKTGLDFSFHVTIFPVSTVTCLLFWGLYAINPELVMPDWVASLIPRWLNHVTHTLPILYIGLEQYLFAREGLSHRNSALMALMHTAIYYAIIYIVRIVDGYWLYPVLELLSVGHHFVAFIVSTLGYYLLIRLSIALSKYLSGTKSKSRFTLPKKYS</sequence>